<accession>A0A0V0J6S4</accession>
<feature type="region of interest" description="Disordered" evidence="7">
    <location>
        <begin position="85"/>
        <end position="121"/>
    </location>
</feature>
<dbReference type="HAMAP" id="MF_01478">
    <property type="entry name" value="Ribosomal_L12_arch"/>
    <property type="match status" value="1"/>
</dbReference>
<dbReference type="FunFam" id="1.10.10.1410:FF:000001">
    <property type="entry name" value="60S acidic ribosomal protein P1"/>
    <property type="match status" value="1"/>
</dbReference>
<evidence type="ECO:0000256" key="5">
    <source>
        <dbReference type="ARBA" id="ARBA00041116"/>
    </source>
</evidence>
<keyword evidence="4" id="KW-0687">Ribonucleoprotein</keyword>
<reference evidence="8" key="1">
    <citation type="submission" date="2016-01" db="EMBL/GenBank/DDBJ databases">
        <title>Reference transcriptome for the parasite Schistocephalus solidus: insights into the molecular evolution of parasitism.</title>
        <authorList>
            <person name="Hebert F.O."/>
            <person name="Grambauer S."/>
            <person name="Barber I."/>
            <person name="Landry C.R."/>
            <person name="Aubin-Horth N."/>
        </authorList>
    </citation>
    <scope>NUCLEOTIDE SEQUENCE</scope>
</reference>
<evidence type="ECO:0000256" key="1">
    <source>
        <dbReference type="ARBA" id="ARBA00003362"/>
    </source>
</evidence>
<evidence type="ECO:0000313" key="8">
    <source>
        <dbReference type="EMBL" id="JAP61005.1"/>
    </source>
</evidence>
<evidence type="ECO:0000256" key="2">
    <source>
        <dbReference type="ARBA" id="ARBA00005436"/>
    </source>
</evidence>
<dbReference type="GO" id="GO:0022625">
    <property type="term" value="C:cytosolic large ribosomal subunit"/>
    <property type="evidence" value="ECO:0007669"/>
    <property type="project" value="TreeGrafter"/>
</dbReference>
<dbReference type="GO" id="GO:0006414">
    <property type="term" value="P:translational elongation"/>
    <property type="evidence" value="ECO:0007669"/>
    <property type="project" value="InterPro"/>
</dbReference>
<evidence type="ECO:0000256" key="3">
    <source>
        <dbReference type="ARBA" id="ARBA00022980"/>
    </source>
</evidence>
<dbReference type="PANTHER" id="PTHR45696:SF10">
    <property type="entry name" value="LARGE RIBOSOMAL SUBUNIT PROTEIN P1"/>
    <property type="match status" value="1"/>
</dbReference>
<organism evidence="8">
    <name type="scientific">Schistocephalus solidus</name>
    <name type="common">Tapeworm</name>
    <dbReference type="NCBI Taxonomy" id="70667"/>
    <lineage>
        <taxon>Eukaryota</taxon>
        <taxon>Metazoa</taxon>
        <taxon>Spiralia</taxon>
        <taxon>Lophotrochozoa</taxon>
        <taxon>Platyhelminthes</taxon>
        <taxon>Cestoda</taxon>
        <taxon>Eucestoda</taxon>
        <taxon>Diphyllobothriidea</taxon>
        <taxon>Diphyllobothriidae</taxon>
        <taxon>Schistocephalus</taxon>
    </lineage>
</organism>
<dbReference type="Gene3D" id="1.10.10.1410">
    <property type="match status" value="1"/>
</dbReference>
<dbReference type="AlphaFoldDB" id="A0A0V0J6S4"/>
<evidence type="ECO:0000256" key="7">
    <source>
        <dbReference type="SAM" id="MobiDB-lite"/>
    </source>
</evidence>
<protein>
    <recommendedName>
        <fullName evidence="5">Large ribosomal subunit protein P1</fullName>
    </recommendedName>
    <alternativeName>
        <fullName evidence="6">60S acidic ribosomal protein P1</fullName>
    </alternativeName>
</protein>
<proteinExistence type="inferred from homology"/>
<evidence type="ECO:0000256" key="6">
    <source>
        <dbReference type="ARBA" id="ARBA00042918"/>
    </source>
</evidence>
<dbReference type="CDD" id="cd05831">
    <property type="entry name" value="Ribosomal_P1"/>
    <property type="match status" value="1"/>
</dbReference>
<dbReference type="GO" id="GO:0003735">
    <property type="term" value="F:structural constituent of ribosome"/>
    <property type="evidence" value="ECO:0007669"/>
    <property type="project" value="InterPro"/>
</dbReference>
<name>A0A0V0J6S4_SCHSO</name>
<keyword evidence="3 8" id="KW-0689">Ribosomal protein</keyword>
<dbReference type="GO" id="GO:0002181">
    <property type="term" value="P:cytoplasmic translation"/>
    <property type="evidence" value="ECO:0007669"/>
    <property type="project" value="TreeGrafter"/>
</dbReference>
<feature type="compositionally biased region" description="Basic and acidic residues" evidence="7">
    <location>
        <begin position="92"/>
        <end position="108"/>
    </location>
</feature>
<dbReference type="InterPro" id="IPR038716">
    <property type="entry name" value="P1/P2_N_sf"/>
</dbReference>
<dbReference type="EMBL" id="GEEE01002220">
    <property type="protein sequence ID" value="JAP61005.1"/>
    <property type="molecule type" value="Transcribed_RNA"/>
</dbReference>
<comment type="function">
    <text evidence="1">Plays an important role in the elongation step of protein synthesis.</text>
</comment>
<evidence type="ECO:0000256" key="4">
    <source>
        <dbReference type="ARBA" id="ARBA00023274"/>
    </source>
</evidence>
<gene>
    <name evidence="8" type="primary">RLA1</name>
    <name evidence="8" type="ORF">TR160483</name>
</gene>
<dbReference type="GO" id="GO:0030295">
    <property type="term" value="F:protein kinase activator activity"/>
    <property type="evidence" value="ECO:0007669"/>
    <property type="project" value="TreeGrafter"/>
</dbReference>
<sequence>MSAVESRSELACVYAALILADDDVDVTADKINAILKAANIKFVEPYMPGLFAGALAGRNVKEMIACMAAPGAAAAPAADAAAPAAATADSGSKGKDAAPAKEAAKPESEESDDDMGFSLFD</sequence>
<comment type="similarity">
    <text evidence="2">Belongs to the eukaryotic ribosomal protein P1/P2 family.</text>
</comment>
<dbReference type="PANTHER" id="PTHR45696">
    <property type="entry name" value="60S ACIDIC RIBOSOMAL PROTEIN P1"/>
    <property type="match status" value="1"/>
</dbReference>
<dbReference type="GO" id="GO:0043021">
    <property type="term" value="F:ribonucleoprotein complex binding"/>
    <property type="evidence" value="ECO:0007669"/>
    <property type="project" value="TreeGrafter"/>
</dbReference>
<dbReference type="Pfam" id="PF00428">
    <property type="entry name" value="Ribosomal_60s"/>
    <property type="match status" value="1"/>
</dbReference>
<dbReference type="InterPro" id="IPR027534">
    <property type="entry name" value="Ribosomal_P1/P2"/>
</dbReference>